<keyword evidence="7" id="KW-0479">Metal-binding</keyword>
<evidence type="ECO:0000256" key="2">
    <source>
        <dbReference type="ARBA" id="ARBA00022679"/>
    </source>
</evidence>
<dbReference type="GO" id="GO:0008652">
    <property type="term" value="P:amino acid biosynthetic process"/>
    <property type="evidence" value="ECO:0007669"/>
    <property type="project" value="UniProtKB-KW"/>
</dbReference>
<dbReference type="Gene3D" id="3.40.50.300">
    <property type="entry name" value="P-loop containing nucleotide triphosphate hydrolases"/>
    <property type="match status" value="1"/>
</dbReference>
<feature type="binding site" evidence="7">
    <location>
        <position position="14"/>
    </location>
    <ligand>
        <name>Mg(2+)</name>
        <dbReference type="ChEBI" id="CHEBI:18420"/>
    </ligand>
</feature>
<dbReference type="PANTHER" id="PTHR21087:SF16">
    <property type="entry name" value="SHIKIMATE KINASE 1, CHLOROPLASTIC"/>
    <property type="match status" value="1"/>
</dbReference>
<protein>
    <recommendedName>
        <fullName evidence="7">Shikimate kinase</fullName>
        <shortName evidence="7">SK</shortName>
        <ecNumber evidence="7">2.7.1.71</ecNumber>
    </recommendedName>
</protein>
<dbReference type="InterPro" id="IPR031322">
    <property type="entry name" value="Shikimate/glucono_kinase"/>
</dbReference>
<feature type="binding site" evidence="7">
    <location>
        <begin position="10"/>
        <end position="15"/>
    </location>
    <ligand>
        <name>ATP</name>
        <dbReference type="ChEBI" id="CHEBI:30616"/>
    </ligand>
</feature>
<evidence type="ECO:0000313" key="8">
    <source>
        <dbReference type="EMBL" id="CRH07577.1"/>
    </source>
</evidence>
<comment type="function">
    <text evidence="7">Catalyzes the specific phosphorylation of the 3-hydroxyl group of shikimic acid using ATP as a cosubstrate.</text>
</comment>
<feature type="binding site" evidence="7">
    <location>
        <position position="130"/>
    </location>
    <ligand>
        <name>ATP</name>
        <dbReference type="ChEBI" id="CHEBI:30616"/>
    </ligand>
</feature>
<feature type="binding site" evidence="7">
    <location>
        <position position="32"/>
    </location>
    <ligand>
        <name>substrate</name>
    </ligand>
</feature>
<evidence type="ECO:0000256" key="6">
    <source>
        <dbReference type="ARBA" id="ARBA00023141"/>
    </source>
</evidence>
<comment type="cofactor">
    <cofactor evidence="7">
        <name>Mg(2+)</name>
        <dbReference type="ChEBI" id="CHEBI:18420"/>
    </cofactor>
    <text evidence="7">Binds 1 Mg(2+) ion per subunit.</text>
</comment>
<name>A0A1S7LN79_MAGMO</name>
<evidence type="ECO:0000256" key="4">
    <source>
        <dbReference type="ARBA" id="ARBA00022777"/>
    </source>
</evidence>
<dbReference type="PRINTS" id="PR01100">
    <property type="entry name" value="SHIKIMTKNASE"/>
</dbReference>
<comment type="caution">
    <text evidence="7">Lacks conserved residue(s) required for the propagation of feature annotation.</text>
</comment>
<keyword evidence="3 7" id="KW-0547">Nucleotide-binding</keyword>
<comment type="similarity">
    <text evidence="7">Belongs to the shikimate kinase family.</text>
</comment>
<comment type="subcellular location">
    <subcellularLocation>
        <location evidence="7">Cytoplasm</location>
    </subcellularLocation>
</comment>
<dbReference type="PANTHER" id="PTHR21087">
    <property type="entry name" value="SHIKIMATE KINASE"/>
    <property type="match status" value="1"/>
</dbReference>
<reference evidence="8" key="1">
    <citation type="submission" date="2015-04" db="EMBL/GenBank/DDBJ databases">
        <authorList>
            <person name="Syromyatnikov M.Y."/>
            <person name="Popov V.N."/>
        </authorList>
    </citation>
    <scope>NUCLEOTIDE SEQUENCE</scope>
    <source>
        <strain evidence="8">MO-1</strain>
    </source>
</reference>
<dbReference type="EMBL" id="LO017727">
    <property type="protein sequence ID" value="CRH07577.1"/>
    <property type="molecule type" value="Genomic_DNA"/>
</dbReference>
<comment type="pathway">
    <text evidence="7">Metabolic intermediate biosynthesis; chorismate biosynthesis; chorismate from D-erythrose 4-phosphate and phosphoenolpyruvate: step 5/7.</text>
</comment>
<comment type="catalytic activity">
    <reaction evidence="7">
        <text>shikimate + ATP = 3-phosphoshikimate + ADP + H(+)</text>
        <dbReference type="Rhea" id="RHEA:13121"/>
        <dbReference type="ChEBI" id="CHEBI:15378"/>
        <dbReference type="ChEBI" id="CHEBI:30616"/>
        <dbReference type="ChEBI" id="CHEBI:36208"/>
        <dbReference type="ChEBI" id="CHEBI:145989"/>
        <dbReference type="ChEBI" id="CHEBI:456216"/>
        <dbReference type="EC" id="2.7.1.71"/>
    </reaction>
</comment>
<organism evidence="8">
    <name type="scientific">Magnetococcus massalia (strain MO-1)</name>
    <dbReference type="NCBI Taxonomy" id="451514"/>
    <lineage>
        <taxon>Bacteria</taxon>
        <taxon>Pseudomonadati</taxon>
        <taxon>Pseudomonadota</taxon>
        <taxon>Magnetococcia</taxon>
        <taxon>Magnetococcales</taxon>
        <taxon>Magnetococcaceae</taxon>
        <taxon>Magnetococcus</taxon>
    </lineage>
</organism>
<dbReference type="GO" id="GO:0000287">
    <property type="term" value="F:magnesium ion binding"/>
    <property type="evidence" value="ECO:0007669"/>
    <property type="project" value="UniProtKB-UniRule"/>
</dbReference>
<dbReference type="GO" id="GO:0009073">
    <property type="term" value="P:aromatic amino acid family biosynthetic process"/>
    <property type="evidence" value="ECO:0007669"/>
    <property type="project" value="UniProtKB-KW"/>
</dbReference>
<dbReference type="GO" id="GO:0009423">
    <property type="term" value="P:chorismate biosynthetic process"/>
    <property type="evidence" value="ECO:0007669"/>
    <property type="project" value="UniProtKB-UniRule"/>
</dbReference>
<evidence type="ECO:0000256" key="3">
    <source>
        <dbReference type="ARBA" id="ARBA00022741"/>
    </source>
</evidence>
<evidence type="ECO:0000256" key="7">
    <source>
        <dbReference type="HAMAP-Rule" id="MF_00109"/>
    </source>
</evidence>
<dbReference type="UniPathway" id="UPA00053">
    <property type="reaction ID" value="UER00088"/>
</dbReference>
<sequence length="193" mass="21701">MNIALIGMRGAGKSNISRRLSLFTKRPVLSTDLLVRYEQEGQTIAEIVDQSPRGWQAFRDLEYQVVHKASMLDEAIIDCGGGVIVDLNERGEEIYSSRKVGALKRTGVIVWLRGDITKLAEKAVAKDPNRPTLDATQSLEALMQHRLPFYEKAADIVVDIDNKKRKQLAEEILTRTSESAWQDLVKRRGHETG</sequence>
<evidence type="ECO:0000256" key="1">
    <source>
        <dbReference type="ARBA" id="ARBA00022605"/>
    </source>
</evidence>
<keyword evidence="7" id="KW-0963">Cytoplasm</keyword>
<dbReference type="HAMAP" id="MF_00109">
    <property type="entry name" value="Shikimate_kinase"/>
    <property type="match status" value="1"/>
</dbReference>
<feature type="binding site" evidence="7">
    <location>
        <position position="59"/>
    </location>
    <ligand>
        <name>substrate</name>
    </ligand>
</feature>
<evidence type="ECO:0000256" key="5">
    <source>
        <dbReference type="ARBA" id="ARBA00022840"/>
    </source>
</evidence>
<dbReference type="GO" id="GO:0005524">
    <property type="term" value="F:ATP binding"/>
    <property type="evidence" value="ECO:0007669"/>
    <property type="project" value="UniProtKB-UniRule"/>
</dbReference>
<dbReference type="InterPro" id="IPR000623">
    <property type="entry name" value="Shikimate_kinase/TSH1"/>
</dbReference>
<dbReference type="CDD" id="cd00464">
    <property type="entry name" value="SK"/>
    <property type="match status" value="1"/>
</dbReference>
<keyword evidence="1 7" id="KW-0028">Amino-acid biosynthesis</keyword>
<proteinExistence type="inferred from homology"/>
<dbReference type="GO" id="GO:0004765">
    <property type="term" value="F:shikimate kinase activity"/>
    <property type="evidence" value="ECO:0007669"/>
    <property type="project" value="UniProtKB-UniRule"/>
</dbReference>
<dbReference type="SUPFAM" id="SSF52540">
    <property type="entry name" value="P-loop containing nucleoside triphosphate hydrolases"/>
    <property type="match status" value="1"/>
</dbReference>
<comment type="subunit">
    <text evidence="7">Monomer.</text>
</comment>
<feature type="binding site" evidence="7">
    <location>
        <position position="81"/>
    </location>
    <ligand>
        <name>substrate</name>
    </ligand>
</feature>
<dbReference type="InterPro" id="IPR027417">
    <property type="entry name" value="P-loop_NTPase"/>
</dbReference>
<feature type="binding site" evidence="7">
    <location>
        <position position="146"/>
    </location>
    <ligand>
        <name>substrate</name>
    </ligand>
</feature>
<keyword evidence="7" id="KW-0460">Magnesium</keyword>
<dbReference type="Pfam" id="PF01202">
    <property type="entry name" value="SKI"/>
    <property type="match status" value="1"/>
</dbReference>
<keyword evidence="4 7" id="KW-0418">Kinase</keyword>
<accession>A0A1S7LN79</accession>
<dbReference type="AlphaFoldDB" id="A0A1S7LN79"/>
<dbReference type="GO" id="GO:0005829">
    <property type="term" value="C:cytosol"/>
    <property type="evidence" value="ECO:0007669"/>
    <property type="project" value="TreeGrafter"/>
</dbReference>
<dbReference type="EC" id="2.7.1.71" evidence="7"/>
<keyword evidence="6 7" id="KW-0057">Aromatic amino acid biosynthesis</keyword>
<keyword evidence="2 7" id="KW-0808">Transferase</keyword>
<gene>
    <name evidence="7 8" type="primary">aroK</name>
    <name evidence="8" type="ORF">MAGMO_3441</name>
</gene>
<keyword evidence="5 7" id="KW-0067">ATP-binding</keyword>